<evidence type="ECO:0000256" key="3">
    <source>
        <dbReference type="ARBA" id="ARBA00023125"/>
    </source>
</evidence>
<dbReference type="Gene3D" id="3.90.220.20">
    <property type="entry name" value="DNA methylase specificity domains"/>
    <property type="match status" value="1"/>
</dbReference>
<dbReference type="GO" id="GO:0009307">
    <property type="term" value="P:DNA restriction-modification system"/>
    <property type="evidence" value="ECO:0007669"/>
    <property type="project" value="UniProtKB-KW"/>
</dbReference>
<proteinExistence type="inferred from homology"/>
<keyword evidence="6" id="KW-1185">Reference proteome</keyword>
<evidence type="ECO:0000256" key="2">
    <source>
        <dbReference type="ARBA" id="ARBA00022747"/>
    </source>
</evidence>
<dbReference type="GO" id="GO:0003677">
    <property type="term" value="F:DNA binding"/>
    <property type="evidence" value="ECO:0007669"/>
    <property type="project" value="UniProtKB-KW"/>
</dbReference>
<accession>A0A1I1QQG1</accession>
<keyword evidence="2" id="KW-0680">Restriction system</keyword>
<evidence type="ECO:0000259" key="4">
    <source>
        <dbReference type="Pfam" id="PF01420"/>
    </source>
</evidence>
<evidence type="ECO:0000313" key="5">
    <source>
        <dbReference type="EMBL" id="SFD24289.1"/>
    </source>
</evidence>
<dbReference type="InterPro" id="IPR052021">
    <property type="entry name" value="Type-I_RS_S_subunit"/>
</dbReference>
<reference evidence="6" key="1">
    <citation type="submission" date="2016-10" db="EMBL/GenBank/DDBJ databases">
        <authorList>
            <person name="Varghese N."/>
            <person name="Submissions S."/>
        </authorList>
    </citation>
    <scope>NUCLEOTIDE SEQUENCE [LARGE SCALE GENOMIC DNA]</scope>
    <source>
        <strain evidence="6">DSM 25730</strain>
    </source>
</reference>
<feature type="domain" description="Type I restriction modification DNA specificity" evidence="4">
    <location>
        <begin position="17"/>
        <end position="181"/>
    </location>
</feature>
<dbReference type="PANTHER" id="PTHR30408">
    <property type="entry name" value="TYPE-1 RESTRICTION ENZYME ECOKI SPECIFICITY PROTEIN"/>
    <property type="match status" value="1"/>
</dbReference>
<evidence type="ECO:0000256" key="1">
    <source>
        <dbReference type="ARBA" id="ARBA00010923"/>
    </source>
</evidence>
<dbReference type="STRING" id="870482.SAMN04487987_10747"/>
<name>A0A1I1QQG1_9FLAO</name>
<keyword evidence="3" id="KW-0238">DNA-binding</keyword>
<dbReference type="EMBL" id="FOMI01000007">
    <property type="protein sequence ID" value="SFD24289.1"/>
    <property type="molecule type" value="Genomic_DNA"/>
</dbReference>
<dbReference type="SUPFAM" id="SSF116734">
    <property type="entry name" value="DNA methylase specificity domain"/>
    <property type="match status" value="1"/>
</dbReference>
<evidence type="ECO:0000313" key="6">
    <source>
        <dbReference type="Proteomes" id="UP000199439"/>
    </source>
</evidence>
<protein>
    <submittedName>
        <fullName evidence="5">Type I restriction modification DNA specificity domain-containing protein</fullName>
    </submittedName>
</protein>
<dbReference type="PANTHER" id="PTHR30408:SF12">
    <property type="entry name" value="TYPE I RESTRICTION ENZYME MJAVIII SPECIFICITY SUBUNIT"/>
    <property type="match status" value="1"/>
</dbReference>
<organism evidence="5 6">
    <name type="scientific">Algibacter pectinivorans</name>
    <dbReference type="NCBI Taxonomy" id="870482"/>
    <lineage>
        <taxon>Bacteria</taxon>
        <taxon>Pseudomonadati</taxon>
        <taxon>Bacteroidota</taxon>
        <taxon>Flavobacteriia</taxon>
        <taxon>Flavobacteriales</taxon>
        <taxon>Flavobacteriaceae</taxon>
        <taxon>Algibacter</taxon>
    </lineage>
</organism>
<dbReference type="AlphaFoldDB" id="A0A1I1QQG1"/>
<dbReference type="Proteomes" id="UP000199439">
    <property type="component" value="Unassembled WGS sequence"/>
</dbReference>
<dbReference type="InterPro" id="IPR044946">
    <property type="entry name" value="Restrct_endonuc_typeI_TRD_sf"/>
</dbReference>
<sequence>MCQIRKRLQRNFMTNINQIAEVQFGLYKKKSKNGDTKYLTTGHFDNFLNPTLFDDSFIKITGKDTKFLLQPNDVILTGKGQRIFAWSYNESFGKVVPSSLFYIIRADATLIDSRYLAAVLNSERKRYELELLGVGSSITSIAKNDVLDFEIPLPSLEEQQKVIDVLDLLEEEIALTNQLLEKKKALKKGILNELITNKIKL</sequence>
<gene>
    <name evidence="5" type="ORF">SAMN04487987_10747</name>
</gene>
<dbReference type="Pfam" id="PF01420">
    <property type="entry name" value="Methylase_S"/>
    <property type="match status" value="1"/>
</dbReference>
<comment type="similarity">
    <text evidence="1">Belongs to the type-I restriction system S methylase family.</text>
</comment>
<dbReference type="InterPro" id="IPR000055">
    <property type="entry name" value="Restrct_endonuc_typeI_TRD"/>
</dbReference>